<keyword evidence="4" id="KW-0804">Transcription</keyword>
<evidence type="ECO:0000259" key="5">
    <source>
        <dbReference type="PROSITE" id="PS50931"/>
    </source>
</evidence>
<dbReference type="Gene3D" id="3.40.190.290">
    <property type="match status" value="1"/>
</dbReference>
<dbReference type="EMBL" id="CP036501">
    <property type="protein sequence ID" value="UZP73463.1"/>
    <property type="molecule type" value="Genomic_DNA"/>
</dbReference>
<evidence type="ECO:0000256" key="2">
    <source>
        <dbReference type="ARBA" id="ARBA00023015"/>
    </source>
</evidence>
<evidence type="ECO:0000256" key="1">
    <source>
        <dbReference type="ARBA" id="ARBA00009437"/>
    </source>
</evidence>
<comment type="similarity">
    <text evidence="1">Belongs to the LysR transcriptional regulatory family.</text>
</comment>
<dbReference type="Pfam" id="PF03466">
    <property type="entry name" value="LysR_substrate"/>
    <property type="match status" value="1"/>
</dbReference>
<reference evidence="6 7" key="1">
    <citation type="submission" date="2019-02" db="EMBL/GenBank/DDBJ databases">
        <title>Halieaceae_genomes.</title>
        <authorList>
            <person name="Li S.-H."/>
        </authorList>
    </citation>
    <scope>NUCLEOTIDE SEQUENCE [LARGE SCALE GENOMIC DNA]</scope>
    <source>
        <strain evidence="6 7">JH123</strain>
    </source>
</reference>
<evidence type="ECO:0000256" key="4">
    <source>
        <dbReference type="ARBA" id="ARBA00023163"/>
    </source>
</evidence>
<proteinExistence type="inferred from homology"/>
<keyword evidence="7" id="KW-1185">Reference proteome</keyword>
<dbReference type="InterPro" id="IPR036388">
    <property type="entry name" value="WH-like_DNA-bd_sf"/>
</dbReference>
<dbReference type="InterPro" id="IPR058163">
    <property type="entry name" value="LysR-type_TF_proteobact-type"/>
</dbReference>
<dbReference type="PANTHER" id="PTHR30537">
    <property type="entry name" value="HTH-TYPE TRANSCRIPTIONAL REGULATOR"/>
    <property type="match status" value="1"/>
</dbReference>
<feature type="domain" description="HTH lysR-type" evidence="5">
    <location>
        <begin position="4"/>
        <end position="61"/>
    </location>
</feature>
<evidence type="ECO:0000313" key="7">
    <source>
        <dbReference type="Proteomes" id="UP001317963"/>
    </source>
</evidence>
<dbReference type="InterPro" id="IPR005119">
    <property type="entry name" value="LysR_subst-bd"/>
</dbReference>
<organism evidence="6 7">
    <name type="scientific">Candidatus Paraluminiphilus aquimaris</name>
    <dbReference type="NCBI Taxonomy" id="2518994"/>
    <lineage>
        <taxon>Bacteria</taxon>
        <taxon>Pseudomonadati</taxon>
        <taxon>Pseudomonadota</taxon>
        <taxon>Gammaproteobacteria</taxon>
        <taxon>Cellvibrionales</taxon>
        <taxon>Halieaceae</taxon>
        <taxon>Candidatus Paraluminiphilus</taxon>
    </lineage>
</organism>
<dbReference type="PROSITE" id="PS50931">
    <property type="entry name" value="HTH_LYSR"/>
    <property type="match status" value="1"/>
</dbReference>
<gene>
    <name evidence="6" type="ORF">E0F26_01370</name>
</gene>
<dbReference type="RefSeq" id="WP_279242252.1">
    <property type="nucleotide sequence ID" value="NZ_CP036501.1"/>
</dbReference>
<dbReference type="PANTHER" id="PTHR30537:SF3">
    <property type="entry name" value="TRANSCRIPTIONAL REGULATORY PROTEIN"/>
    <property type="match status" value="1"/>
</dbReference>
<dbReference type="Proteomes" id="UP001317963">
    <property type="component" value="Chromosome"/>
</dbReference>
<keyword evidence="2" id="KW-0805">Transcription regulation</keyword>
<accession>A0ABY6Q3I9</accession>
<protein>
    <submittedName>
        <fullName evidence="6">LysR family transcriptional regulator</fullName>
    </submittedName>
</protein>
<sequence length="297" mass="32969">MQELSWDDLKVVLACSRHGSTRMAASALGVSNSTIARRLETLEAAIEGRLFDRTPDGLLATALCEELLPIAKTVEDTISDGQLRLTGRDALLAGKLKVSIADFQPMNRLLFEKLHDFSKTYPRIQLDVKSSNENVDLSRREADFAVRGLKIDQRPPKDIVGVKLGLLSVGLYVHKQLLADARLGKRELTLIDTAEALPTELPTQSELGIRVKHSVDGVIPRLGAVANQMGVAALPCCTVSDLDDVVRLPQTESVPFRYVWLLYHKDLRQSARVRALFKHLLEVENSWPDNWAGRETS</sequence>
<dbReference type="SUPFAM" id="SSF53850">
    <property type="entry name" value="Periplasmic binding protein-like II"/>
    <property type="match status" value="1"/>
</dbReference>
<evidence type="ECO:0000256" key="3">
    <source>
        <dbReference type="ARBA" id="ARBA00023125"/>
    </source>
</evidence>
<dbReference type="InterPro" id="IPR000847">
    <property type="entry name" value="LysR_HTH_N"/>
</dbReference>
<dbReference type="SUPFAM" id="SSF46785">
    <property type="entry name" value="Winged helix' DNA-binding domain"/>
    <property type="match status" value="1"/>
</dbReference>
<evidence type="ECO:0000313" key="6">
    <source>
        <dbReference type="EMBL" id="UZP73463.1"/>
    </source>
</evidence>
<dbReference type="InterPro" id="IPR036390">
    <property type="entry name" value="WH_DNA-bd_sf"/>
</dbReference>
<dbReference type="Gene3D" id="1.10.10.10">
    <property type="entry name" value="Winged helix-like DNA-binding domain superfamily/Winged helix DNA-binding domain"/>
    <property type="match status" value="1"/>
</dbReference>
<name>A0ABY6Q3I9_9GAMM</name>
<dbReference type="Pfam" id="PF00126">
    <property type="entry name" value="HTH_1"/>
    <property type="match status" value="1"/>
</dbReference>
<keyword evidence="3" id="KW-0238">DNA-binding</keyword>